<keyword evidence="2" id="KW-1185">Reference proteome</keyword>
<comment type="caution">
    <text evidence="1">The sequence shown here is derived from an EMBL/GenBank/DDBJ whole genome shotgun (WGS) entry which is preliminary data.</text>
</comment>
<organism evidence="1 2">
    <name type="scientific">Candidatus Thiomargarita nelsonii</name>
    <dbReference type="NCBI Taxonomy" id="1003181"/>
    <lineage>
        <taxon>Bacteria</taxon>
        <taxon>Pseudomonadati</taxon>
        <taxon>Pseudomonadota</taxon>
        <taxon>Gammaproteobacteria</taxon>
        <taxon>Thiotrichales</taxon>
        <taxon>Thiotrichaceae</taxon>
        <taxon>Thiomargarita</taxon>
    </lineage>
</organism>
<proteinExistence type="predicted"/>
<accession>A0A4E0QJ54</accession>
<dbReference type="Proteomes" id="UP000030428">
    <property type="component" value="Unassembled WGS sequence"/>
</dbReference>
<gene>
    <name evidence="1" type="ORF">PN36_33370</name>
</gene>
<protein>
    <submittedName>
        <fullName evidence="1">Uncharacterized protein</fullName>
    </submittedName>
</protein>
<dbReference type="AlphaFoldDB" id="A0A4E0QJ54"/>
<sequence>MVGVQDLSWTSFLMGKFKMMTTIAIARNDFSNIVNRAFNILKNLETAEELVLAEMANEAMKEAGENISLEEMKKNFGRC</sequence>
<name>A0A4E0QJ54_9GAMM</name>
<dbReference type="EMBL" id="JSZA02000342">
    <property type="protein sequence ID" value="TGN99803.1"/>
    <property type="molecule type" value="Genomic_DNA"/>
</dbReference>
<evidence type="ECO:0000313" key="2">
    <source>
        <dbReference type="Proteomes" id="UP000030428"/>
    </source>
</evidence>
<reference evidence="1 2" key="1">
    <citation type="journal article" date="2016" name="Front. Microbiol.">
        <title>Single-Cell (Meta-)Genomics of a Dimorphic Candidatus Thiomargarita nelsonii Reveals Genomic Plasticity.</title>
        <authorList>
            <person name="Flood B.E."/>
            <person name="Fliss P."/>
            <person name="Jones D.S."/>
            <person name="Dick G.J."/>
            <person name="Jain S."/>
            <person name="Kaster A.K."/>
            <person name="Winkel M."/>
            <person name="Mussmann M."/>
            <person name="Bailey J."/>
        </authorList>
    </citation>
    <scope>NUCLEOTIDE SEQUENCE [LARGE SCALE GENOMIC DNA]</scope>
    <source>
        <strain evidence="1">Hydrate Ridge</strain>
    </source>
</reference>
<evidence type="ECO:0000313" key="1">
    <source>
        <dbReference type="EMBL" id="TGN99803.1"/>
    </source>
</evidence>